<reference evidence="2 3" key="1">
    <citation type="journal article" date="2019" name="Int. J. Syst. Evol. Microbiol.">
        <title>The Global Catalogue of Microorganisms (GCM) 10K type strain sequencing project: providing services to taxonomists for standard genome sequencing and annotation.</title>
        <authorList>
            <consortium name="The Broad Institute Genomics Platform"/>
            <consortium name="The Broad Institute Genome Sequencing Center for Infectious Disease"/>
            <person name="Wu L."/>
            <person name="Ma J."/>
        </authorList>
    </citation>
    <scope>NUCLEOTIDE SEQUENCE [LARGE SCALE GENOMIC DNA]</scope>
    <source>
        <strain evidence="2 3">JCM 16009</strain>
    </source>
</reference>
<dbReference type="RefSeq" id="WP_344428104.1">
    <property type="nucleotide sequence ID" value="NZ_BAAAQK010000032.1"/>
</dbReference>
<evidence type="ECO:0008006" key="4">
    <source>
        <dbReference type="Google" id="ProtNLM"/>
    </source>
</evidence>
<feature type="compositionally biased region" description="Pro residues" evidence="1">
    <location>
        <begin position="1"/>
        <end position="17"/>
    </location>
</feature>
<proteinExistence type="predicted"/>
<feature type="region of interest" description="Disordered" evidence="1">
    <location>
        <begin position="174"/>
        <end position="255"/>
    </location>
</feature>
<accession>A0ABN2NPL2</accession>
<keyword evidence="3" id="KW-1185">Reference proteome</keyword>
<organism evidence="2 3">
    <name type="scientific">Pseudonocardia ailaonensis</name>
    <dbReference type="NCBI Taxonomy" id="367279"/>
    <lineage>
        <taxon>Bacteria</taxon>
        <taxon>Bacillati</taxon>
        <taxon>Actinomycetota</taxon>
        <taxon>Actinomycetes</taxon>
        <taxon>Pseudonocardiales</taxon>
        <taxon>Pseudonocardiaceae</taxon>
        <taxon>Pseudonocardia</taxon>
    </lineage>
</organism>
<evidence type="ECO:0000313" key="3">
    <source>
        <dbReference type="Proteomes" id="UP001500449"/>
    </source>
</evidence>
<name>A0ABN2NPL2_9PSEU</name>
<protein>
    <recommendedName>
        <fullName evidence="4">DUF3618 domain-containing protein</fullName>
    </recommendedName>
</protein>
<sequence length="255" mass="26076">MTSPTHSPPPAPDPVSPPAEGRSDLSVPESTRGEATAVGRVTADAGRQVADAAADQAAQVGQEARRQAKDLYSQVRDQAVEQARTGQQRAGESLQALAAELQEMAGGGSGPAADLAAQAAERLEGASRWLGDREPGDLLDEFRGLARRRPGSFLIGAAAAGLLVGRLTRGAIDANRDAAPPAPPIPTTVPSGTPPTSAPSGGPPPISPSPADPGTQWTDPGRTPAHAPRPGATTVGEYVDELEHRGTQPYPGDPR</sequence>
<feature type="region of interest" description="Disordered" evidence="1">
    <location>
        <begin position="1"/>
        <end position="36"/>
    </location>
</feature>
<comment type="caution">
    <text evidence="2">The sequence shown here is derived from an EMBL/GenBank/DDBJ whole genome shotgun (WGS) entry which is preliminary data.</text>
</comment>
<gene>
    <name evidence="2" type="ORF">GCM10009836_72560</name>
</gene>
<dbReference type="EMBL" id="BAAAQK010000032">
    <property type="protein sequence ID" value="GAA1880730.1"/>
    <property type="molecule type" value="Genomic_DNA"/>
</dbReference>
<feature type="compositionally biased region" description="Pro residues" evidence="1">
    <location>
        <begin position="180"/>
        <end position="211"/>
    </location>
</feature>
<evidence type="ECO:0000313" key="2">
    <source>
        <dbReference type="EMBL" id="GAA1880730.1"/>
    </source>
</evidence>
<dbReference type="Proteomes" id="UP001500449">
    <property type="component" value="Unassembled WGS sequence"/>
</dbReference>
<evidence type="ECO:0000256" key="1">
    <source>
        <dbReference type="SAM" id="MobiDB-lite"/>
    </source>
</evidence>